<accession>A0A521EHW1</accession>
<dbReference type="GO" id="GO:0004130">
    <property type="term" value="F:cytochrome-c peroxidase activity"/>
    <property type="evidence" value="ECO:0007669"/>
    <property type="project" value="TreeGrafter"/>
</dbReference>
<dbReference type="EMBL" id="FXTQ01000004">
    <property type="protein sequence ID" value="SMO83061.1"/>
    <property type="molecule type" value="Genomic_DNA"/>
</dbReference>
<dbReference type="InterPro" id="IPR026259">
    <property type="entry name" value="MauG/Cytc_peroxidase"/>
</dbReference>
<feature type="binding site" description="axial binding residue" evidence="9">
    <location>
        <position position="306"/>
    </location>
    <ligand>
        <name>heme c</name>
        <dbReference type="ChEBI" id="CHEBI:61717"/>
        <label>2</label>
    </ligand>
    <ligandPart>
        <name>Fe</name>
        <dbReference type="ChEBI" id="CHEBI:18248"/>
    </ligandPart>
</feature>
<keyword evidence="3 9" id="KW-0479">Metal-binding</keyword>
<keyword evidence="2 8" id="KW-0349">Heme</keyword>
<comment type="cofactor">
    <cofactor evidence="8">
        <name>heme</name>
        <dbReference type="ChEBI" id="CHEBI:30413"/>
    </cofactor>
    <text evidence="8">Binds 2 heme groups.</text>
</comment>
<evidence type="ECO:0000256" key="7">
    <source>
        <dbReference type="ARBA" id="ARBA00023004"/>
    </source>
</evidence>
<evidence type="ECO:0000256" key="8">
    <source>
        <dbReference type="PIRSR" id="PIRSR000294-1"/>
    </source>
</evidence>
<feature type="binding site" description="covalent" evidence="8">
    <location>
        <position position="230"/>
    </location>
    <ligand>
        <name>heme c</name>
        <dbReference type="ChEBI" id="CHEBI:61717"/>
        <label>2</label>
    </ligand>
</feature>
<dbReference type="PANTHER" id="PTHR30600:SF7">
    <property type="entry name" value="CYTOCHROME C PEROXIDASE-RELATED"/>
    <property type="match status" value="1"/>
</dbReference>
<evidence type="ECO:0000256" key="6">
    <source>
        <dbReference type="ARBA" id="ARBA00023002"/>
    </source>
</evidence>
<dbReference type="SUPFAM" id="SSF46626">
    <property type="entry name" value="Cytochrome c"/>
    <property type="match status" value="2"/>
</dbReference>
<dbReference type="GO" id="GO:0020037">
    <property type="term" value="F:heme binding"/>
    <property type="evidence" value="ECO:0007669"/>
    <property type="project" value="InterPro"/>
</dbReference>
<feature type="binding site" description="covalent" evidence="8">
    <location>
        <position position="84"/>
    </location>
    <ligand>
        <name>heme c</name>
        <dbReference type="ChEBI" id="CHEBI:61717"/>
        <label>1</label>
    </ligand>
</feature>
<dbReference type="InterPro" id="IPR009056">
    <property type="entry name" value="Cyt_c-like_dom"/>
</dbReference>
<keyword evidence="6" id="KW-0560">Oxidoreductase</keyword>
<feature type="domain" description="Cytochrome c" evidence="10">
    <location>
        <begin position="213"/>
        <end position="331"/>
    </location>
</feature>
<feature type="binding site" description="axial binding residue" evidence="9">
    <location>
        <position position="85"/>
    </location>
    <ligand>
        <name>heme c</name>
        <dbReference type="ChEBI" id="CHEBI:61717"/>
        <label>1</label>
    </ligand>
    <ligandPart>
        <name>Fe</name>
        <dbReference type="ChEBI" id="CHEBI:18248"/>
    </ligandPart>
</feature>
<dbReference type="GO" id="GO:0009055">
    <property type="term" value="F:electron transfer activity"/>
    <property type="evidence" value="ECO:0007669"/>
    <property type="project" value="InterPro"/>
</dbReference>
<organism evidence="11 12">
    <name type="scientific">Flavobacterium nitrogenifigens</name>
    <dbReference type="NCBI Taxonomy" id="1617283"/>
    <lineage>
        <taxon>Bacteria</taxon>
        <taxon>Pseudomonadati</taxon>
        <taxon>Bacteroidota</taxon>
        <taxon>Flavobacteriia</taxon>
        <taxon>Flavobacteriales</taxon>
        <taxon>Flavobacteriaceae</taxon>
        <taxon>Flavobacterium</taxon>
    </lineage>
</organism>
<evidence type="ECO:0000256" key="5">
    <source>
        <dbReference type="ARBA" id="ARBA00022764"/>
    </source>
</evidence>
<dbReference type="InterPro" id="IPR036909">
    <property type="entry name" value="Cyt_c-like_dom_sf"/>
</dbReference>
<keyword evidence="12" id="KW-1185">Reference proteome</keyword>
<dbReference type="InterPro" id="IPR051395">
    <property type="entry name" value="Cytochrome_c_Peroxidase/MauG"/>
</dbReference>
<dbReference type="AlphaFoldDB" id="A0A521EHW1"/>
<reference evidence="11 12" key="1">
    <citation type="submission" date="2017-05" db="EMBL/GenBank/DDBJ databases">
        <authorList>
            <person name="Varghese N."/>
            <person name="Submissions S."/>
        </authorList>
    </citation>
    <scope>NUCLEOTIDE SEQUENCE [LARGE SCALE GENOMIC DNA]</scope>
    <source>
        <strain evidence="11 12">DSM 29982</strain>
    </source>
</reference>
<dbReference type="PIRSF" id="PIRSF000294">
    <property type="entry name" value="Cytochrome-c_peroxidase"/>
    <property type="match status" value="1"/>
</dbReference>
<dbReference type="GO" id="GO:0046872">
    <property type="term" value="F:metal ion binding"/>
    <property type="evidence" value="ECO:0007669"/>
    <property type="project" value="UniProtKB-KW"/>
</dbReference>
<evidence type="ECO:0000259" key="10">
    <source>
        <dbReference type="PROSITE" id="PS51007"/>
    </source>
</evidence>
<dbReference type="PROSITE" id="PS51257">
    <property type="entry name" value="PROKAR_LIPOPROTEIN"/>
    <property type="match status" value="1"/>
</dbReference>
<proteinExistence type="predicted"/>
<feature type="binding site" description="covalent" evidence="8">
    <location>
        <position position="81"/>
    </location>
    <ligand>
        <name>heme c</name>
        <dbReference type="ChEBI" id="CHEBI:61717"/>
        <label>1</label>
    </ligand>
</feature>
<keyword evidence="5" id="KW-0574">Periplasm</keyword>
<comment type="PTM">
    <text evidence="8">Binds 2 heme groups per subunit.</text>
</comment>
<feature type="binding site" description="covalent" evidence="8">
    <location>
        <position position="227"/>
    </location>
    <ligand>
        <name>heme c</name>
        <dbReference type="ChEBI" id="CHEBI:61717"/>
        <label>2</label>
    </ligand>
</feature>
<evidence type="ECO:0000313" key="12">
    <source>
        <dbReference type="Proteomes" id="UP000319267"/>
    </source>
</evidence>
<dbReference type="PROSITE" id="PS51007">
    <property type="entry name" value="CYTC"/>
    <property type="match status" value="1"/>
</dbReference>
<evidence type="ECO:0000256" key="2">
    <source>
        <dbReference type="ARBA" id="ARBA00022617"/>
    </source>
</evidence>
<evidence type="ECO:0000256" key="9">
    <source>
        <dbReference type="PIRSR" id="PIRSR000294-2"/>
    </source>
</evidence>
<dbReference type="PANTHER" id="PTHR30600">
    <property type="entry name" value="CYTOCHROME C PEROXIDASE-RELATED"/>
    <property type="match status" value="1"/>
</dbReference>
<dbReference type="Proteomes" id="UP000319267">
    <property type="component" value="Unassembled WGS sequence"/>
</dbReference>
<feature type="binding site" description="axial binding residue" evidence="9">
    <location>
        <position position="231"/>
    </location>
    <ligand>
        <name>heme c</name>
        <dbReference type="ChEBI" id="CHEBI:61717"/>
        <label>2</label>
    </ligand>
    <ligandPart>
        <name>Fe</name>
        <dbReference type="ChEBI" id="CHEBI:18248"/>
    </ligandPart>
</feature>
<comment type="subcellular location">
    <subcellularLocation>
        <location evidence="1">Periplasm</location>
    </subcellularLocation>
</comment>
<evidence type="ECO:0000256" key="4">
    <source>
        <dbReference type="ARBA" id="ARBA00022729"/>
    </source>
</evidence>
<dbReference type="Pfam" id="PF03150">
    <property type="entry name" value="CCP_MauG"/>
    <property type="match status" value="1"/>
</dbReference>
<dbReference type="InterPro" id="IPR004852">
    <property type="entry name" value="Di-haem_cyt_c_peroxidsae"/>
</dbReference>
<protein>
    <submittedName>
        <fullName evidence="11">Cytochrome c peroxidase</fullName>
    </submittedName>
</protein>
<sequence length="340" mass="37883">MKKTLSIAAALVIMISCKKESTEQDFSKNPIGEKSELLTKASNFFKSVSTVPEENIPQEKIDLGKKLFYDKTLSKNGTISCNSCHNLSTFGVDNKSVSEGDTKELGVRNSPTVIYSSLHAMQFWDGRAKNVEEQAKGPLLNPVEHSIPNEAFLEKKLRSIPEYQALFKKAYPKDKEPITFDNLANAIGAFERKLIPKSKFDDYLDGNESALNDQQKKGLNSFIDNGCITCHGGVALGGQMFQKFGVYGDYSKMNGSKKLDRGLYDISKKEGDQFLFKVPSLRNVEKTAPYFHDGSVTSLKESIKIMGKLQLNKDIPDNEVNDMVAFLKTLTADADARYKK</sequence>
<dbReference type="RefSeq" id="WP_111380053.1">
    <property type="nucleotide sequence ID" value="NZ_CP043612.1"/>
</dbReference>
<evidence type="ECO:0000313" key="11">
    <source>
        <dbReference type="EMBL" id="SMO83061.1"/>
    </source>
</evidence>
<dbReference type="OrthoDB" id="9805202at2"/>
<keyword evidence="7 9" id="KW-0408">Iron</keyword>
<name>A0A521EHW1_9FLAO</name>
<evidence type="ECO:0000256" key="3">
    <source>
        <dbReference type="ARBA" id="ARBA00022723"/>
    </source>
</evidence>
<keyword evidence="4" id="KW-0732">Signal</keyword>
<dbReference type="Gene3D" id="1.10.760.10">
    <property type="entry name" value="Cytochrome c-like domain"/>
    <property type="match status" value="2"/>
</dbReference>
<gene>
    <name evidence="11" type="ORF">SAMN06265220_104273</name>
</gene>
<evidence type="ECO:0000256" key="1">
    <source>
        <dbReference type="ARBA" id="ARBA00004418"/>
    </source>
</evidence>
<dbReference type="GO" id="GO:0042597">
    <property type="term" value="C:periplasmic space"/>
    <property type="evidence" value="ECO:0007669"/>
    <property type="project" value="UniProtKB-SubCell"/>
</dbReference>
<keyword evidence="11" id="KW-0575">Peroxidase</keyword>